<organism evidence="1 2">
    <name type="scientific">Treponema parvum</name>
    <dbReference type="NCBI Taxonomy" id="138851"/>
    <lineage>
        <taxon>Bacteria</taxon>
        <taxon>Pseudomonadati</taxon>
        <taxon>Spirochaetota</taxon>
        <taxon>Spirochaetia</taxon>
        <taxon>Spirochaetales</taxon>
        <taxon>Treponemataceae</taxon>
        <taxon>Treponema</taxon>
    </lineage>
</organism>
<name>A0A975F0V7_9SPIR</name>
<gene>
    <name evidence="1" type="ORF">HRI96_08435</name>
</gene>
<sequence>MVFGKHSKHALALLSFSFIFLNLSFSKEVSSFFRYADIYSGASFLFSAQELSGGQIESEKTKAVSGTHAAFRGIDVKAYSRVPFKGSFAEDVRSGFSVDIGEFLGEEAPVEFFYGDLKFSKSAALLKNPSLYLAASAVKPETGRQTGLGIALPSSSLSNSNDGTGSSKSSAVRFFPGNFTFECVCFDDSRFLFSGAYTFKYGNRPLIKTSLSGGRFYIEGKQADSWFVDSRMFSSGWYDGAVFEILISLPALKNQFSAGIHRNPFGNFRSWFRNENRMIFGPFLLKTDLFAADNYIFSDEKEGFYAADGKLKKTVAQIRINPQIRHNFSPGNLQLCAGIAAAAEIERQNLMPIEQNVNLGTSAALEITSRKSALEFNTRVDGLQNMIPWEIPHENFKNSKESKTVYAIDLKGSRAFSKWKASAKIGFSRTQNDSGSKDVQKYFFYASFPKKFISSISAGTVVTDQTKEKKADTEINLAMRKDDGKIRFKGKLGIMLRRQIL</sequence>
<dbReference type="RefSeq" id="WP_210116934.1">
    <property type="nucleotide sequence ID" value="NZ_CP054257.1"/>
</dbReference>
<accession>A0A975F0V7</accession>
<reference evidence="1" key="2">
    <citation type="journal article" date="2021" name="Microbiol. Resour. Announc.">
        <title>Complete Genome Sequences of Three Human Oral Treponema parvum Isolates.</title>
        <authorList>
            <person name="Zeng H."/>
            <person name="Watt R.M."/>
        </authorList>
    </citation>
    <scope>NUCLEOTIDE SEQUENCE</scope>
    <source>
        <strain evidence="1">ATCC 700773</strain>
    </source>
</reference>
<dbReference type="AlphaFoldDB" id="A0A975F0V7"/>
<evidence type="ECO:0000313" key="2">
    <source>
        <dbReference type="Proteomes" id="UP000671995"/>
    </source>
</evidence>
<protein>
    <submittedName>
        <fullName evidence="1">Uncharacterized protein</fullName>
    </submittedName>
</protein>
<proteinExistence type="predicted"/>
<dbReference type="EMBL" id="CP054257">
    <property type="protein sequence ID" value="QTQ12220.1"/>
    <property type="molecule type" value="Genomic_DNA"/>
</dbReference>
<evidence type="ECO:0000313" key="1">
    <source>
        <dbReference type="EMBL" id="QTQ12220.1"/>
    </source>
</evidence>
<reference evidence="1" key="1">
    <citation type="submission" date="2020-05" db="EMBL/GenBank/DDBJ databases">
        <authorList>
            <person name="Zeng H."/>
            <person name="Chan Y.K."/>
            <person name="Watt R.M."/>
        </authorList>
    </citation>
    <scope>NUCLEOTIDE SEQUENCE</scope>
    <source>
        <strain evidence="1">ATCC 700773</strain>
    </source>
</reference>
<dbReference type="Proteomes" id="UP000671995">
    <property type="component" value="Chromosome"/>
</dbReference>